<dbReference type="EC" id="2.3.1.48" evidence="5"/>
<dbReference type="AlphaFoldDB" id="G0QQI5"/>
<reference evidence="5 6" key="1">
    <citation type="submission" date="2011-07" db="EMBL/GenBank/DDBJ databases">
        <authorList>
            <person name="Coyne R."/>
            <person name="Brami D."/>
            <person name="Johnson J."/>
            <person name="Hostetler J."/>
            <person name="Hannick L."/>
            <person name="Clark T."/>
            <person name="Cassidy-Hanley D."/>
            <person name="Inman J."/>
        </authorList>
    </citation>
    <scope>NUCLEOTIDE SEQUENCE [LARGE SCALE GENOMIC DNA]</scope>
    <source>
        <strain evidence="5 6">G5</strain>
    </source>
</reference>
<keyword evidence="5" id="KW-0808">Transferase</keyword>
<dbReference type="InterPro" id="IPR024977">
    <property type="entry name" value="Apc4-like_WD40_dom"/>
</dbReference>
<keyword evidence="5" id="KW-0012">Acyltransferase</keyword>
<dbReference type="InterPro" id="IPR019775">
    <property type="entry name" value="WD40_repeat_CS"/>
</dbReference>
<dbReference type="Proteomes" id="UP000008983">
    <property type="component" value="Unassembled WGS sequence"/>
</dbReference>
<dbReference type="Pfam" id="PF12894">
    <property type="entry name" value="ANAPC4_WD40"/>
    <property type="match status" value="1"/>
</dbReference>
<dbReference type="OMA" id="KVKLWHV"/>
<feature type="repeat" description="WD" evidence="3">
    <location>
        <begin position="50"/>
        <end position="91"/>
    </location>
</feature>
<dbReference type="RefSeq" id="XP_004036506.1">
    <property type="nucleotide sequence ID" value="XM_004036458.1"/>
</dbReference>
<evidence type="ECO:0000256" key="3">
    <source>
        <dbReference type="PROSITE-ProRule" id="PRU00221"/>
    </source>
</evidence>
<dbReference type="PROSITE" id="PS00678">
    <property type="entry name" value="WD_REPEATS_1"/>
    <property type="match status" value="1"/>
</dbReference>
<gene>
    <name evidence="5" type="ORF">IMG5_079480</name>
</gene>
<dbReference type="PROSITE" id="PS50294">
    <property type="entry name" value="WD_REPEATS_REGION"/>
    <property type="match status" value="1"/>
</dbReference>
<dbReference type="PROSITE" id="PS50082">
    <property type="entry name" value="WD_REPEATS_2"/>
    <property type="match status" value="3"/>
</dbReference>
<dbReference type="GeneID" id="14908682"/>
<evidence type="ECO:0000256" key="1">
    <source>
        <dbReference type="ARBA" id="ARBA00022574"/>
    </source>
</evidence>
<dbReference type="EMBL" id="GL983641">
    <property type="protein sequence ID" value="EGR32520.1"/>
    <property type="molecule type" value="Genomic_DNA"/>
</dbReference>
<feature type="repeat" description="WD" evidence="3">
    <location>
        <begin position="192"/>
        <end position="234"/>
    </location>
</feature>
<dbReference type="Pfam" id="PF00400">
    <property type="entry name" value="WD40"/>
    <property type="match status" value="2"/>
</dbReference>
<dbReference type="PANTHER" id="PTHR47822">
    <property type="entry name" value="CARBOHYDRATE BINDING DOMAIN CONTAINING PROTEIN"/>
    <property type="match status" value="1"/>
</dbReference>
<evidence type="ECO:0000313" key="5">
    <source>
        <dbReference type="EMBL" id="EGR32520.1"/>
    </source>
</evidence>
<dbReference type="InParanoid" id="G0QQI5"/>
<dbReference type="SUPFAM" id="SSF50978">
    <property type="entry name" value="WD40 repeat-like"/>
    <property type="match status" value="1"/>
</dbReference>
<evidence type="ECO:0000313" key="6">
    <source>
        <dbReference type="Proteomes" id="UP000008983"/>
    </source>
</evidence>
<protein>
    <submittedName>
        <fullName evidence="5">WD repeat protein</fullName>
        <ecNumber evidence="5">2.3.1.48</ecNumber>
    </submittedName>
</protein>
<dbReference type="InterPro" id="IPR036322">
    <property type="entry name" value="WD40_repeat_dom_sf"/>
</dbReference>
<dbReference type="OrthoDB" id="10251741at2759"/>
<dbReference type="InterPro" id="IPR001680">
    <property type="entry name" value="WD40_rpt"/>
</dbReference>
<evidence type="ECO:0000256" key="2">
    <source>
        <dbReference type="ARBA" id="ARBA00022737"/>
    </source>
</evidence>
<feature type="repeat" description="WD" evidence="3">
    <location>
        <begin position="143"/>
        <end position="175"/>
    </location>
</feature>
<evidence type="ECO:0000259" key="4">
    <source>
        <dbReference type="Pfam" id="PF12894"/>
    </source>
</evidence>
<keyword evidence="2" id="KW-0677">Repeat</keyword>
<proteinExistence type="predicted"/>
<accession>G0QQI5</accession>
<dbReference type="PANTHER" id="PTHR47822:SF2">
    <property type="entry name" value="F-BOX AND WD-40 DOMAIN PROTEIN 7"/>
    <property type="match status" value="1"/>
</dbReference>
<dbReference type="Gene3D" id="2.130.10.10">
    <property type="entry name" value="YVTN repeat-like/Quinoprotein amine dehydrogenase"/>
    <property type="match status" value="2"/>
</dbReference>
<name>G0QQI5_ICHMU</name>
<dbReference type="GO" id="GO:0061733">
    <property type="term" value="F:protein-lysine-acetyltransferase activity"/>
    <property type="evidence" value="ECO:0007669"/>
    <property type="project" value="UniProtKB-EC"/>
</dbReference>
<dbReference type="SMART" id="SM00320">
    <property type="entry name" value="WD40"/>
    <property type="match status" value="6"/>
</dbReference>
<organism evidence="5 6">
    <name type="scientific">Ichthyophthirius multifiliis</name>
    <name type="common">White spot disease agent</name>
    <name type="synonym">Ich</name>
    <dbReference type="NCBI Taxonomy" id="5932"/>
    <lineage>
        <taxon>Eukaryota</taxon>
        <taxon>Sar</taxon>
        <taxon>Alveolata</taxon>
        <taxon>Ciliophora</taxon>
        <taxon>Intramacronucleata</taxon>
        <taxon>Oligohymenophorea</taxon>
        <taxon>Hymenostomatida</taxon>
        <taxon>Ophryoglenina</taxon>
        <taxon>Ichthyophthirius</taxon>
    </lineage>
</organism>
<keyword evidence="6" id="KW-1185">Reference proteome</keyword>
<dbReference type="STRING" id="857967.G0QQI5"/>
<feature type="domain" description="Anaphase-promoting complex subunit 4-like WD40" evidence="4">
    <location>
        <begin position="52"/>
        <end position="109"/>
    </location>
</feature>
<sequence length="365" mass="40831">MNVNSQKRPSKILNYEDTRVQKDKSTTVYGQLSIGDHPNSKIKLIMRTFFGNPETEVFCVKFDQDDQFIAAGCSDGSIKIFNLQSGKLEHNLQGSSGASQTPTTCIRWRPAIHNKTKQVLVSVNSDGSILHWHAPTGKQIHRLIDQNNSIMCLDYNNDGSMFVTGGKDFHVKVYDEDTKSVSIDFGPADWNWPGHSNRVFSVKFLQNDSNLILSGGWDSSVHLWDIREKKSVQTLFGPNCSGDSIDFKNGMILSGSYRNDNQLQLWDIKTMKLFKNIEWVPNQNNLQVYIYSAQFSKINNDTILAGSSGINELKVFDCNNNYVPCSSVVGLKQGIYAVDYGNVSNKLSFGGGEGVVYILTLQNVQ</sequence>
<keyword evidence="1 3" id="KW-0853">WD repeat</keyword>
<dbReference type="eggNOG" id="KOG0274">
    <property type="taxonomic scope" value="Eukaryota"/>
</dbReference>
<dbReference type="InterPro" id="IPR015943">
    <property type="entry name" value="WD40/YVTN_repeat-like_dom_sf"/>
</dbReference>